<evidence type="ECO:0000313" key="3">
    <source>
        <dbReference type="Proteomes" id="UP000033996"/>
    </source>
</evidence>
<reference evidence="2 3" key="1">
    <citation type="journal article" date="2015" name="Nature">
        <title>rRNA introns, odd ribosomes, and small enigmatic genomes across a large radiation of phyla.</title>
        <authorList>
            <person name="Brown C.T."/>
            <person name="Hug L.A."/>
            <person name="Thomas B.C."/>
            <person name="Sharon I."/>
            <person name="Castelle C.J."/>
            <person name="Singh A."/>
            <person name="Wilkins M.J."/>
            <person name="Williams K.H."/>
            <person name="Banfield J.F."/>
        </authorList>
    </citation>
    <scope>NUCLEOTIDE SEQUENCE [LARGE SCALE GENOMIC DNA]</scope>
</reference>
<dbReference type="Proteomes" id="UP000033996">
    <property type="component" value="Unassembled WGS sequence"/>
</dbReference>
<comment type="caution">
    <text evidence="2">The sequence shown here is derived from an EMBL/GenBank/DDBJ whole genome shotgun (WGS) entry which is preliminary data.</text>
</comment>
<protein>
    <recommendedName>
        <fullName evidence="4">Type II secretion system protein</fullName>
    </recommendedName>
</protein>
<proteinExistence type="predicted"/>
<evidence type="ECO:0008006" key="4">
    <source>
        <dbReference type="Google" id="ProtNLM"/>
    </source>
</evidence>
<feature type="transmembrane region" description="Helical" evidence="1">
    <location>
        <begin position="12"/>
        <end position="35"/>
    </location>
</feature>
<dbReference type="AlphaFoldDB" id="A0A837HTA6"/>
<gene>
    <name evidence="2" type="ORF">UT35_C0003G0007</name>
</gene>
<name>A0A837HTA6_9BACT</name>
<dbReference type="EMBL" id="LBWL01000003">
    <property type="protein sequence ID" value="KKR09510.1"/>
    <property type="molecule type" value="Genomic_DNA"/>
</dbReference>
<sequence>MALNKKKSESGFTLVDILVAAMIMMLMTGILLANFSKARINLSESSAIIIGAIRKAETKAISSALINGASGPYHPCGYGIMHNNASSISIFSGPTEENCTDNKYGPGYSIFETIKLVDPRVEIRNISRTFYDIFFRPPDPKMYIDGTANFGSSERILVSRIGATCDDQNCQTICIYGTGRIETFPNLVELCP</sequence>
<keyword evidence="1" id="KW-0472">Membrane</keyword>
<keyword evidence="1" id="KW-0812">Transmembrane</keyword>
<organism evidence="2 3">
    <name type="scientific">Candidatus Yanofskybacteria bacterium GW2011_GWD1_39_16</name>
    <dbReference type="NCBI Taxonomy" id="1619030"/>
    <lineage>
        <taxon>Bacteria</taxon>
        <taxon>Candidatus Yanofskyibacteriota</taxon>
    </lineage>
</organism>
<accession>A0A837HTA6</accession>
<keyword evidence="1" id="KW-1133">Transmembrane helix</keyword>
<evidence type="ECO:0000256" key="1">
    <source>
        <dbReference type="SAM" id="Phobius"/>
    </source>
</evidence>
<evidence type="ECO:0000313" key="2">
    <source>
        <dbReference type="EMBL" id="KKR09510.1"/>
    </source>
</evidence>